<feature type="transmembrane region" description="Helical" evidence="1">
    <location>
        <begin position="12"/>
        <end position="31"/>
    </location>
</feature>
<evidence type="ECO:0000259" key="2">
    <source>
        <dbReference type="PROSITE" id="PS51782"/>
    </source>
</evidence>
<dbReference type="Gene3D" id="3.10.350.10">
    <property type="entry name" value="LysM domain"/>
    <property type="match status" value="1"/>
</dbReference>
<protein>
    <submittedName>
        <fullName evidence="3">LysM peptidoglycan-binding domain-containing protein</fullName>
    </submittedName>
</protein>
<evidence type="ECO:0000313" key="3">
    <source>
        <dbReference type="EMBL" id="MEX0429563.1"/>
    </source>
</evidence>
<reference evidence="3 4" key="1">
    <citation type="submission" date="2024-07" db="EMBL/GenBank/DDBJ databases">
        <authorList>
            <person name="Lee S."/>
            <person name="Kang M."/>
        </authorList>
    </citation>
    <scope>NUCLEOTIDE SEQUENCE [LARGE SCALE GENOMIC DNA]</scope>
    <source>
        <strain evidence="3 4">DS6</strain>
    </source>
</reference>
<feature type="transmembrane region" description="Helical" evidence="1">
    <location>
        <begin position="51"/>
        <end position="74"/>
    </location>
</feature>
<keyword evidence="1" id="KW-0812">Transmembrane</keyword>
<dbReference type="SUPFAM" id="SSF54106">
    <property type="entry name" value="LysM domain"/>
    <property type="match status" value="1"/>
</dbReference>
<evidence type="ECO:0000256" key="1">
    <source>
        <dbReference type="SAM" id="Phobius"/>
    </source>
</evidence>
<dbReference type="InterPro" id="IPR036779">
    <property type="entry name" value="LysM_dom_sf"/>
</dbReference>
<feature type="transmembrane region" description="Helical" evidence="1">
    <location>
        <begin position="94"/>
        <end position="112"/>
    </location>
</feature>
<dbReference type="SMART" id="SM00257">
    <property type="entry name" value="LysM"/>
    <property type="match status" value="1"/>
</dbReference>
<proteinExistence type="predicted"/>
<dbReference type="PROSITE" id="PS51782">
    <property type="entry name" value="LYSM"/>
    <property type="match status" value="1"/>
</dbReference>
<accession>A0ABV3T2X6</accession>
<keyword evidence="1" id="KW-0472">Membrane</keyword>
<dbReference type="InterPro" id="IPR052196">
    <property type="entry name" value="Bact_Kbp"/>
</dbReference>
<dbReference type="PANTHER" id="PTHR34700:SF4">
    <property type="entry name" value="PHAGE-LIKE ELEMENT PBSX PROTEIN XKDP"/>
    <property type="match status" value="1"/>
</dbReference>
<dbReference type="EMBL" id="JBFPJR010000049">
    <property type="protein sequence ID" value="MEX0429563.1"/>
    <property type="molecule type" value="Genomic_DNA"/>
</dbReference>
<dbReference type="CDD" id="cd00118">
    <property type="entry name" value="LysM"/>
    <property type="match status" value="1"/>
</dbReference>
<keyword evidence="1" id="KW-1133">Transmembrane helix</keyword>
<feature type="domain" description="LysM" evidence="2">
    <location>
        <begin position="159"/>
        <end position="216"/>
    </location>
</feature>
<evidence type="ECO:0000313" key="4">
    <source>
        <dbReference type="Proteomes" id="UP001556631"/>
    </source>
</evidence>
<organism evidence="3 4">
    <name type="scientific">Nocardioides eburneus</name>
    <dbReference type="NCBI Taxonomy" id="3231482"/>
    <lineage>
        <taxon>Bacteria</taxon>
        <taxon>Bacillati</taxon>
        <taxon>Actinomycetota</taxon>
        <taxon>Actinomycetes</taxon>
        <taxon>Propionibacteriales</taxon>
        <taxon>Nocardioidaceae</taxon>
        <taxon>Nocardioides</taxon>
    </lineage>
</organism>
<sequence>MNDANANSRARCLLVWLAVTAVVGTFAVALLPLPVSLDGSFDALLVRLCSWALLVCAGWFWVATTVVVLAALAVPAGHAPRAVRAVPAPVRRMILAACGVALTSGIAAPALATPGAVPADLRDHSGRVVIAGLPYPDRAVPDQGARRQPPAPPPPARRALAVVRPGDTLWSIAAARLPDDATDARIATAWRELYDLNHDVIGADPDLIEPGQHLTLPPSLHLPSEGAPS</sequence>
<dbReference type="Pfam" id="PF01476">
    <property type="entry name" value="LysM"/>
    <property type="match status" value="1"/>
</dbReference>
<gene>
    <name evidence="3" type="ORF">AB3X52_18250</name>
</gene>
<dbReference type="InterPro" id="IPR018392">
    <property type="entry name" value="LysM"/>
</dbReference>
<dbReference type="PANTHER" id="PTHR34700">
    <property type="entry name" value="POTASSIUM BINDING PROTEIN KBP"/>
    <property type="match status" value="1"/>
</dbReference>
<name>A0ABV3T2X6_9ACTN</name>
<dbReference type="RefSeq" id="WP_367995529.1">
    <property type="nucleotide sequence ID" value="NZ_JBFPJR010000049.1"/>
</dbReference>
<keyword evidence="4" id="KW-1185">Reference proteome</keyword>
<dbReference type="Proteomes" id="UP001556631">
    <property type="component" value="Unassembled WGS sequence"/>
</dbReference>
<comment type="caution">
    <text evidence="3">The sequence shown here is derived from an EMBL/GenBank/DDBJ whole genome shotgun (WGS) entry which is preliminary data.</text>
</comment>